<dbReference type="SUPFAM" id="SSF53474">
    <property type="entry name" value="alpha/beta-Hydrolases"/>
    <property type="match status" value="1"/>
</dbReference>
<protein>
    <submittedName>
        <fullName evidence="10">Phospholipase A1</fullName>
    </submittedName>
</protein>
<keyword evidence="3" id="KW-0150">Chloroplast</keyword>
<dbReference type="InterPro" id="IPR029058">
    <property type="entry name" value="AB_hydrolase_fold"/>
</dbReference>
<keyword evidence="4" id="KW-0934">Plastid</keyword>
<keyword evidence="5" id="KW-0378">Hydrolase</keyword>
<dbReference type="PANTHER" id="PTHR31403">
    <property type="entry name" value="PHOSPHOLIPASE A1-IBETA2, CHLOROPLASTIC"/>
    <property type="match status" value="1"/>
</dbReference>
<evidence type="ECO:0000256" key="2">
    <source>
        <dbReference type="ARBA" id="ARBA00010701"/>
    </source>
</evidence>
<evidence type="ECO:0000256" key="7">
    <source>
        <dbReference type="ARBA" id="ARBA00022963"/>
    </source>
</evidence>
<evidence type="ECO:0000259" key="9">
    <source>
        <dbReference type="Pfam" id="PF01764"/>
    </source>
</evidence>
<proteinExistence type="inferred from homology"/>
<feature type="domain" description="Fungal lipase-type" evidence="9">
    <location>
        <begin position="149"/>
        <end position="303"/>
    </location>
</feature>
<dbReference type="OMA" id="TCRYPKG"/>
<keyword evidence="7" id="KW-0442">Lipid degradation</keyword>
<keyword evidence="6" id="KW-0809">Transit peptide</keyword>
<evidence type="ECO:0000256" key="4">
    <source>
        <dbReference type="ARBA" id="ARBA00022640"/>
    </source>
</evidence>
<dbReference type="PANTHER" id="PTHR31403:SF54">
    <property type="entry name" value="PHOSPHOLIPASE A(1) DAD1, CHLOROPLASTIC"/>
    <property type="match status" value="1"/>
</dbReference>
<evidence type="ECO:0000313" key="10">
    <source>
        <dbReference type="EMBL" id="KMZ63055.1"/>
    </source>
</evidence>
<dbReference type="STRING" id="29655.A0A0K9P4E1"/>
<dbReference type="Proteomes" id="UP000036987">
    <property type="component" value="Unassembled WGS sequence"/>
</dbReference>
<evidence type="ECO:0000256" key="6">
    <source>
        <dbReference type="ARBA" id="ARBA00022946"/>
    </source>
</evidence>
<keyword evidence="8" id="KW-0443">Lipid metabolism</keyword>
<comment type="similarity">
    <text evidence="2">Belongs to the AB hydrolase superfamily. Lipase family.</text>
</comment>
<evidence type="ECO:0000256" key="5">
    <source>
        <dbReference type="ARBA" id="ARBA00022801"/>
    </source>
</evidence>
<dbReference type="CDD" id="cd00519">
    <property type="entry name" value="Lipase_3"/>
    <property type="match status" value="1"/>
</dbReference>
<evidence type="ECO:0000256" key="3">
    <source>
        <dbReference type="ARBA" id="ARBA00022528"/>
    </source>
</evidence>
<dbReference type="GO" id="GO:0016042">
    <property type="term" value="P:lipid catabolic process"/>
    <property type="evidence" value="ECO:0007669"/>
    <property type="project" value="UniProtKB-KW"/>
</dbReference>
<reference evidence="11" key="1">
    <citation type="journal article" date="2016" name="Nature">
        <title>The genome of the seagrass Zostera marina reveals angiosperm adaptation to the sea.</title>
        <authorList>
            <person name="Olsen J.L."/>
            <person name="Rouze P."/>
            <person name="Verhelst B."/>
            <person name="Lin Y.-C."/>
            <person name="Bayer T."/>
            <person name="Collen J."/>
            <person name="Dattolo E."/>
            <person name="De Paoli E."/>
            <person name="Dittami S."/>
            <person name="Maumus F."/>
            <person name="Michel G."/>
            <person name="Kersting A."/>
            <person name="Lauritano C."/>
            <person name="Lohaus R."/>
            <person name="Toepel M."/>
            <person name="Tonon T."/>
            <person name="Vanneste K."/>
            <person name="Amirebrahimi M."/>
            <person name="Brakel J."/>
            <person name="Bostroem C."/>
            <person name="Chovatia M."/>
            <person name="Grimwood J."/>
            <person name="Jenkins J.W."/>
            <person name="Jueterbock A."/>
            <person name="Mraz A."/>
            <person name="Stam W.T."/>
            <person name="Tice H."/>
            <person name="Bornberg-Bauer E."/>
            <person name="Green P.J."/>
            <person name="Pearson G.A."/>
            <person name="Procaccini G."/>
            <person name="Duarte C.M."/>
            <person name="Schmutz J."/>
            <person name="Reusch T.B.H."/>
            <person name="Van de Peer Y."/>
        </authorList>
    </citation>
    <scope>NUCLEOTIDE SEQUENCE [LARGE SCALE GENOMIC DNA]</scope>
    <source>
        <strain evidence="11">cv. Finnish</strain>
    </source>
</reference>
<dbReference type="Pfam" id="PF01764">
    <property type="entry name" value="Lipase_3"/>
    <property type="match status" value="1"/>
</dbReference>
<comment type="subcellular location">
    <subcellularLocation>
        <location evidence="1">Plastid</location>
        <location evidence="1">Chloroplast</location>
    </subcellularLocation>
</comment>
<sequence length="346" mass="38495">MTFGVLNHVHTTFTSNIATTVKSPSTRLAKNWKEHHGANNWVGLLNPLDDTLRSELLRYGKFVQAAYKSFDFDSTSVTYSKSRFPENSLLPLSGYPATGYQVTRSLHSSSGIKLPWWVVGQQSSSSWIGYVAVCQDEEEIARLGRRDVVISFRGTATCLEWVENFRTKLTRVTKYVAGADDSGAAAMVESGFWSLYSSVGFVHRSLQQELRDEIRRLLDLYENDKSPLSITFTGHSLGASLAVLAAYDISTTFFQRCSSAHVSVVSFGGPQVGNGRFRRQVEDLGIKILRIVNTRDIVTKLPGLGYSDVGEQLNICCSSKNMADCHDLNVYLQLLKQPCTSSNCRF</sequence>
<evidence type="ECO:0000256" key="8">
    <source>
        <dbReference type="ARBA" id="ARBA00023098"/>
    </source>
</evidence>
<organism evidence="10 11">
    <name type="scientific">Zostera marina</name>
    <name type="common">Eelgrass</name>
    <dbReference type="NCBI Taxonomy" id="29655"/>
    <lineage>
        <taxon>Eukaryota</taxon>
        <taxon>Viridiplantae</taxon>
        <taxon>Streptophyta</taxon>
        <taxon>Embryophyta</taxon>
        <taxon>Tracheophyta</taxon>
        <taxon>Spermatophyta</taxon>
        <taxon>Magnoliopsida</taxon>
        <taxon>Liliopsida</taxon>
        <taxon>Zosteraceae</taxon>
        <taxon>Zostera</taxon>
    </lineage>
</organism>
<name>A0A0K9P4E1_ZOSMR</name>
<keyword evidence="11" id="KW-1185">Reference proteome</keyword>
<dbReference type="Gene3D" id="3.40.50.1820">
    <property type="entry name" value="alpha/beta hydrolase"/>
    <property type="match status" value="1"/>
</dbReference>
<dbReference type="GO" id="GO:0009507">
    <property type="term" value="C:chloroplast"/>
    <property type="evidence" value="ECO:0007669"/>
    <property type="project" value="UniProtKB-SubCell"/>
</dbReference>
<dbReference type="OrthoDB" id="426718at2759"/>
<dbReference type="InterPro" id="IPR002921">
    <property type="entry name" value="Fungal_lipase-type"/>
</dbReference>
<dbReference type="AlphaFoldDB" id="A0A0K9P4E1"/>
<evidence type="ECO:0000313" key="11">
    <source>
        <dbReference type="Proteomes" id="UP000036987"/>
    </source>
</evidence>
<dbReference type="EMBL" id="LFYR01001279">
    <property type="protein sequence ID" value="KMZ63055.1"/>
    <property type="molecule type" value="Genomic_DNA"/>
</dbReference>
<gene>
    <name evidence="10" type="ORF">ZOSMA_42G00940</name>
</gene>
<evidence type="ECO:0000256" key="1">
    <source>
        <dbReference type="ARBA" id="ARBA00004229"/>
    </source>
</evidence>
<comment type="caution">
    <text evidence="10">The sequence shown here is derived from an EMBL/GenBank/DDBJ whole genome shotgun (WGS) entry which is preliminary data.</text>
</comment>
<dbReference type="GO" id="GO:0004620">
    <property type="term" value="F:phospholipase activity"/>
    <property type="evidence" value="ECO:0000318"/>
    <property type="project" value="GO_Central"/>
</dbReference>
<accession>A0A0K9P4E1</accession>